<dbReference type="Ensembl" id="ENSSMAT00000064360.1">
    <property type="protein sequence ID" value="ENSSMAP00000050297.1"/>
    <property type="gene ID" value="ENSSMAG00000032066.1"/>
</dbReference>
<evidence type="ECO:0000313" key="1">
    <source>
        <dbReference type="Ensembl" id="ENSSMAP00000050297.1"/>
    </source>
</evidence>
<protein>
    <submittedName>
        <fullName evidence="1">Uncharacterized protein</fullName>
    </submittedName>
</protein>
<sequence>MCLFRTVFSMNVFPQNSQMNGLSLSVTHKVTFVVKGVSADLAAMGGSQNCFSASAPDGRLVVRLMAPDVLPQLAALCKCFPANFAAERHLSVVGLHVSLQRASMQICEPTGT</sequence>
<accession>A0A8D3CSN9</accession>
<dbReference type="AlphaFoldDB" id="A0A8D3CSN9"/>
<evidence type="ECO:0000313" key="2">
    <source>
        <dbReference type="Proteomes" id="UP000694558"/>
    </source>
</evidence>
<dbReference type="Proteomes" id="UP000694558">
    <property type="component" value="Chromosome 22"/>
</dbReference>
<reference evidence="1" key="2">
    <citation type="submission" date="2025-08" db="UniProtKB">
        <authorList>
            <consortium name="Ensembl"/>
        </authorList>
    </citation>
    <scope>IDENTIFICATION</scope>
</reference>
<name>A0A8D3CSN9_SCOMX</name>
<reference evidence="1" key="1">
    <citation type="submission" date="2023-05" db="EMBL/GenBank/DDBJ databases">
        <title>High-quality long-read genome of Scophthalmus maximus.</title>
        <authorList>
            <person name="Lien S."/>
            <person name="Martinez P."/>
        </authorList>
    </citation>
    <scope>NUCLEOTIDE SEQUENCE [LARGE SCALE GENOMIC DNA]</scope>
</reference>
<proteinExistence type="predicted"/>
<organism evidence="1 2">
    <name type="scientific">Scophthalmus maximus</name>
    <name type="common">Turbot</name>
    <name type="synonym">Psetta maxima</name>
    <dbReference type="NCBI Taxonomy" id="52904"/>
    <lineage>
        <taxon>Eukaryota</taxon>
        <taxon>Metazoa</taxon>
        <taxon>Chordata</taxon>
        <taxon>Craniata</taxon>
        <taxon>Vertebrata</taxon>
        <taxon>Euteleostomi</taxon>
        <taxon>Actinopterygii</taxon>
        <taxon>Neopterygii</taxon>
        <taxon>Teleostei</taxon>
        <taxon>Neoteleostei</taxon>
        <taxon>Acanthomorphata</taxon>
        <taxon>Carangaria</taxon>
        <taxon>Pleuronectiformes</taxon>
        <taxon>Pleuronectoidei</taxon>
        <taxon>Scophthalmidae</taxon>
        <taxon>Scophthalmus</taxon>
    </lineage>
</organism>